<name>A0A292ZDS3_SPHSA</name>
<evidence type="ECO:0000313" key="2">
    <source>
        <dbReference type="EMBL" id="GAY21056.1"/>
    </source>
</evidence>
<sequence length="45" mass="5031">MFEQSYHSSRVPAAPGGQVTAGSAYRRCKEIRHCRGQCTTITKIF</sequence>
<reference evidence="2 3" key="1">
    <citation type="journal article" date="2013" name="Biodegradation">
        <title>Occurrence of 4-tert-butylphenol (4-t-BP) biodegradation in an aquatic sample caused by the presence of Spirodela polyrrhiza and isolation of a 4-t-BP-utilizing bacterium.</title>
        <authorList>
            <person name="Ogata Y."/>
            <person name="Toyama T."/>
            <person name="Yu N."/>
            <person name="Wang X."/>
            <person name="Sei K."/>
            <person name="Ike M."/>
        </authorList>
    </citation>
    <scope>NUCLEOTIDE SEQUENCE [LARGE SCALE GENOMIC DNA]</scope>
    <source>
        <strain evidence="2 3">OMI</strain>
    </source>
</reference>
<reference evidence="2 3" key="2">
    <citation type="journal article" date="2013" name="Environ. Sci. Technol.">
        <title>The 4-tert-butylphenol-utilizing bacterium Sphingobium fuliginis OMI can degrade bisphenols via phenolic ring hydroxylation and meta-cleavage pathway.</title>
        <authorList>
            <person name="Ogata Y."/>
            <person name="Goda S."/>
            <person name="Toyama T."/>
            <person name="Sei K."/>
            <person name="Ike M."/>
        </authorList>
    </citation>
    <scope>NUCLEOTIDE SEQUENCE [LARGE SCALE GENOMIC DNA]</scope>
    <source>
        <strain evidence="2 3">OMI</strain>
    </source>
</reference>
<dbReference type="Proteomes" id="UP000221538">
    <property type="component" value="Unassembled WGS sequence"/>
</dbReference>
<comment type="caution">
    <text evidence="2">The sequence shown here is derived from an EMBL/GenBank/DDBJ whole genome shotgun (WGS) entry which is preliminary data.</text>
</comment>
<dbReference type="EMBL" id="BEWI01000031">
    <property type="protein sequence ID" value="GAY21056.1"/>
    <property type="molecule type" value="Genomic_DNA"/>
</dbReference>
<feature type="region of interest" description="Disordered" evidence="1">
    <location>
        <begin position="1"/>
        <end position="22"/>
    </location>
</feature>
<accession>A0A292ZDS3</accession>
<organism evidence="2 3">
    <name type="scientific">Sphingobium fuliginis (strain ATCC 27551)</name>
    <dbReference type="NCBI Taxonomy" id="336203"/>
    <lineage>
        <taxon>Bacteria</taxon>
        <taxon>Pseudomonadati</taxon>
        <taxon>Pseudomonadota</taxon>
        <taxon>Alphaproteobacteria</taxon>
        <taxon>Sphingomonadales</taxon>
        <taxon>Sphingomonadaceae</taxon>
        <taxon>Sphingobium</taxon>
    </lineage>
</organism>
<gene>
    <name evidence="2" type="ORF">SFOMI_1589</name>
</gene>
<protein>
    <submittedName>
        <fullName evidence="2">Uncharacterized protein</fullName>
    </submittedName>
</protein>
<evidence type="ECO:0000313" key="3">
    <source>
        <dbReference type="Proteomes" id="UP000221538"/>
    </source>
</evidence>
<dbReference type="AlphaFoldDB" id="A0A292ZDS3"/>
<proteinExistence type="predicted"/>
<evidence type="ECO:0000256" key="1">
    <source>
        <dbReference type="SAM" id="MobiDB-lite"/>
    </source>
</evidence>